<name>A0AAE3UBD4_9BACT</name>
<protein>
    <submittedName>
        <fullName evidence="2">PD-(D/E)XK nuclease family protein</fullName>
    </submittedName>
</protein>
<organism evidence="2 3">
    <name type="scientific">Xanthocytophaga flava</name>
    <dbReference type="NCBI Taxonomy" id="3048013"/>
    <lineage>
        <taxon>Bacteria</taxon>
        <taxon>Pseudomonadati</taxon>
        <taxon>Bacteroidota</taxon>
        <taxon>Cytophagia</taxon>
        <taxon>Cytophagales</taxon>
        <taxon>Rhodocytophagaceae</taxon>
        <taxon>Xanthocytophaga</taxon>
    </lineage>
</organism>
<gene>
    <name evidence="2" type="ORF">QNI16_24410</name>
</gene>
<dbReference type="AlphaFoldDB" id="A0AAE3UBD4"/>
<reference evidence="2" key="1">
    <citation type="submission" date="2023-05" db="EMBL/GenBank/DDBJ databases">
        <authorList>
            <person name="Zhang X."/>
        </authorList>
    </citation>
    <scope>NUCLEOTIDE SEQUENCE</scope>
    <source>
        <strain evidence="2">YF14B1</strain>
    </source>
</reference>
<dbReference type="RefSeq" id="WP_313983858.1">
    <property type="nucleotide sequence ID" value="NZ_JASJOR010000032.1"/>
</dbReference>
<dbReference type="InterPro" id="IPR011604">
    <property type="entry name" value="PDDEXK-like_dom_sf"/>
</dbReference>
<sequence>MFIPAITSRPSVSQSLVKELRNDVCPRRIYGAYVLGLPTVPTDSQLRGIYFEYKLTGSCGKSGIPPIEPLQKTGKRYVDFERLDGQAQFIREELFPYYGIEILDTDVVIATEFTHPDTDEIVTVKCRLDVLARVNNKLAVIDIKATGDVANGGWRNPIGLDHTQAYFYMWALYQSKELNSEGVMPEFYYVVADWSPRSDYEVIKVEWNNGSFWEVRHAATEAFDKMKSMEEQGFPAKPSYQQCQSCPFQHSCADKKQFKEVKVIW</sequence>
<dbReference type="Gene3D" id="3.90.320.10">
    <property type="match status" value="1"/>
</dbReference>
<dbReference type="Proteomes" id="UP001241110">
    <property type="component" value="Unassembled WGS sequence"/>
</dbReference>
<dbReference type="InterPro" id="IPR038726">
    <property type="entry name" value="PDDEXK_AddAB-type"/>
</dbReference>
<dbReference type="Pfam" id="PF12705">
    <property type="entry name" value="PDDEXK_1"/>
    <property type="match status" value="1"/>
</dbReference>
<comment type="caution">
    <text evidence="2">The sequence shown here is derived from an EMBL/GenBank/DDBJ whole genome shotgun (WGS) entry which is preliminary data.</text>
</comment>
<evidence type="ECO:0000259" key="1">
    <source>
        <dbReference type="Pfam" id="PF12705"/>
    </source>
</evidence>
<accession>A0AAE3UBD4</accession>
<evidence type="ECO:0000313" key="3">
    <source>
        <dbReference type="Proteomes" id="UP001241110"/>
    </source>
</evidence>
<dbReference type="EMBL" id="JASJOS010000012">
    <property type="protein sequence ID" value="MDJ1483664.1"/>
    <property type="molecule type" value="Genomic_DNA"/>
</dbReference>
<evidence type="ECO:0000313" key="2">
    <source>
        <dbReference type="EMBL" id="MDJ1483664.1"/>
    </source>
</evidence>
<proteinExistence type="predicted"/>
<feature type="domain" description="PD-(D/E)XK endonuclease-like" evidence="1">
    <location>
        <begin position="101"/>
        <end position="252"/>
    </location>
</feature>